<feature type="transmembrane region" description="Helical" evidence="8">
    <location>
        <begin position="224"/>
        <end position="248"/>
    </location>
</feature>
<keyword evidence="11" id="KW-1185">Reference proteome</keyword>
<dbReference type="Pfam" id="PF07690">
    <property type="entry name" value="MFS_1"/>
    <property type="match status" value="1"/>
</dbReference>
<keyword evidence="6" id="KW-0046">Antibiotic resistance</keyword>
<feature type="transmembrane region" description="Helical" evidence="8">
    <location>
        <begin position="201"/>
        <end position="218"/>
    </location>
</feature>
<dbReference type="PANTHER" id="PTHR42718">
    <property type="entry name" value="MAJOR FACILITATOR SUPERFAMILY MULTIDRUG TRANSPORTER MFSC"/>
    <property type="match status" value="1"/>
</dbReference>
<evidence type="ECO:0000256" key="7">
    <source>
        <dbReference type="SAM" id="MobiDB-lite"/>
    </source>
</evidence>
<gene>
    <name evidence="10" type="ORF">GCM10010387_56120</name>
</gene>
<dbReference type="PANTHER" id="PTHR42718:SF9">
    <property type="entry name" value="MAJOR FACILITATOR SUPERFAMILY MULTIDRUG TRANSPORTER MFSC"/>
    <property type="match status" value="1"/>
</dbReference>
<feature type="transmembrane region" description="Helical" evidence="8">
    <location>
        <begin position="46"/>
        <end position="68"/>
    </location>
</feature>
<evidence type="ECO:0000259" key="9">
    <source>
        <dbReference type="PROSITE" id="PS50850"/>
    </source>
</evidence>
<reference evidence="10" key="1">
    <citation type="journal article" date="2014" name="Int. J. Syst. Evol. Microbiol.">
        <title>Complete genome sequence of Corynebacterium casei LMG S-19264T (=DSM 44701T), isolated from a smear-ripened cheese.</title>
        <authorList>
            <consortium name="US DOE Joint Genome Institute (JGI-PGF)"/>
            <person name="Walter F."/>
            <person name="Albersmeier A."/>
            <person name="Kalinowski J."/>
            <person name="Ruckert C."/>
        </authorList>
    </citation>
    <scope>NUCLEOTIDE SEQUENCE</scope>
    <source>
        <strain evidence="10">JCM 4988</strain>
    </source>
</reference>
<feature type="transmembrane region" description="Helical" evidence="8">
    <location>
        <begin position="107"/>
        <end position="127"/>
    </location>
</feature>
<keyword evidence="5 8" id="KW-0472">Membrane</keyword>
<evidence type="ECO:0000256" key="4">
    <source>
        <dbReference type="ARBA" id="ARBA00022989"/>
    </source>
</evidence>
<dbReference type="InterPro" id="IPR020846">
    <property type="entry name" value="MFS_dom"/>
</dbReference>
<dbReference type="Gene3D" id="1.20.1250.20">
    <property type="entry name" value="MFS general substrate transporter like domains"/>
    <property type="match status" value="1"/>
</dbReference>
<evidence type="ECO:0000256" key="1">
    <source>
        <dbReference type="ARBA" id="ARBA00004651"/>
    </source>
</evidence>
<keyword evidence="4 8" id="KW-1133">Transmembrane helix</keyword>
<dbReference type="Gene3D" id="1.20.1720.10">
    <property type="entry name" value="Multidrug resistance protein D"/>
    <property type="match status" value="1"/>
</dbReference>
<dbReference type="CDD" id="cd17321">
    <property type="entry name" value="MFS_MMR_MDR_like"/>
    <property type="match status" value="1"/>
</dbReference>
<feature type="region of interest" description="Disordered" evidence="7">
    <location>
        <begin position="476"/>
        <end position="508"/>
    </location>
</feature>
<feature type="transmembrane region" description="Helical" evidence="8">
    <location>
        <begin position="171"/>
        <end position="189"/>
    </location>
</feature>
<feature type="transmembrane region" description="Helical" evidence="8">
    <location>
        <begin position="399"/>
        <end position="419"/>
    </location>
</feature>
<feature type="transmembrane region" description="Helical" evidence="8">
    <location>
        <begin position="360"/>
        <end position="378"/>
    </location>
</feature>
<sequence>MRGMTSRQLTRPALGLLTVLFGYFTLPMAMTGTSVALPEIGRDLDASGAALQWVVTGYVLAASSVMLVAGSLGDLFGRRAVYAGGVGLYAAGTLASAAGQSIAVLDIARTVAGVGAAAVMTVGVTILATMYEGAARARVFALVGTIAGIGIAIGPTLSGALVGLFGWRASFLVFGLAGVLILLLTRLIPESRAEARPKVDRPGVVSFVAGLALLMFGLTQGAGAGWGALSVLGPMAAGVVLLVVFVAVERRGDHPVLDLSLIRDRLFSGWLFAAMSIVLGSTGVLVFLPTYLQGTGGLTAGDAGVLMLLMTVPVFALPTVGGLLVARGLPARYLAVTALLLSAVGNFSLALTLAPDAGPARLALPLLLIGAGSGLGLGQIDAQALGSVAAERMGMASGLLSTGRSVAGTLVLTGFGAALTTLVESGTGDRARADLVVTGRGPEVAGEFTSAWQSLLGGVGVALLLAAVLAGRLLRPRTDEAVPEPGRKQKPEQERQPEQESEPAEVSG</sequence>
<evidence type="ECO:0000256" key="6">
    <source>
        <dbReference type="ARBA" id="ARBA00023251"/>
    </source>
</evidence>
<dbReference type="Proteomes" id="UP000630936">
    <property type="component" value="Unassembled WGS sequence"/>
</dbReference>
<dbReference type="InterPro" id="IPR036259">
    <property type="entry name" value="MFS_trans_sf"/>
</dbReference>
<evidence type="ECO:0000256" key="8">
    <source>
        <dbReference type="SAM" id="Phobius"/>
    </source>
</evidence>
<dbReference type="EMBL" id="BMWG01000023">
    <property type="protein sequence ID" value="GGZ54691.1"/>
    <property type="molecule type" value="Genomic_DNA"/>
</dbReference>
<comment type="subcellular location">
    <subcellularLocation>
        <location evidence="1">Cell membrane</location>
        <topology evidence="1">Multi-pass membrane protein</topology>
    </subcellularLocation>
</comment>
<evidence type="ECO:0000256" key="2">
    <source>
        <dbReference type="ARBA" id="ARBA00022448"/>
    </source>
</evidence>
<keyword evidence="3 8" id="KW-0812">Transmembrane</keyword>
<accession>A0A918QKB5</accession>
<evidence type="ECO:0000313" key="11">
    <source>
        <dbReference type="Proteomes" id="UP000630936"/>
    </source>
</evidence>
<feature type="transmembrane region" description="Helical" evidence="8">
    <location>
        <begin position="304"/>
        <end position="326"/>
    </location>
</feature>
<keyword evidence="2" id="KW-0813">Transport</keyword>
<dbReference type="AlphaFoldDB" id="A0A918QKB5"/>
<evidence type="ECO:0000313" key="10">
    <source>
        <dbReference type="EMBL" id="GGZ54691.1"/>
    </source>
</evidence>
<proteinExistence type="predicted"/>
<protein>
    <submittedName>
        <fullName evidence="10">MFS transporter</fullName>
    </submittedName>
</protein>
<feature type="transmembrane region" description="Helical" evidence="8">
    <location>
        <begin position="139"/>
        <end position="165"/>
    </location>
</feature>
<feature type="compositionally biased region" description="Acidic residues" evidence="7">
    <location>
        <begin position="499"/>
        <end position="508"/>
    </location>
</feature>
<reference evidence="10" key="2">
    <citation type="submission" date="2020-09" db="EMBL/GenBank/DDBJ databases">
        <authorList>
            <person name="Sun Q."/>
            <person name="Ohkuma M."/>
        </authorList>
    </citation>
    <scope>NUCLEOTIDE SEQUENCE</scope>
    <source>
        <strain evidence="10">JCM 4988</strain>
    </source>
</reference>
<feature type="transmembrane region" description="Helical" evidence="8">
    <location>
        <begin position="80"/>
        <end position="101"/>
    </location>
</feature>
<name>A0A918QKB5_9ACTN</name>
<dbReference type="GO" id="GO:0046677">
    <property type="term" value="P:response to antibiotic"/>
    <property type="evidence" value="ECO:0007669"/>
    <property type="project" value="UniProtKB-KW"/>
</dbReference>
<feature type="compositionally biased region" description="Basic and acidic residues" evidence="7">
    <location>
        <begin position="476"/>
        <end position="498"/>
    </location>
</feature>
<dbReference type="GO" id="GO:0005886">
    <property type="term" value="C:plasma membrane"/>
    <property type="evidence" value="ECO:0007669"/>
    <property type="project" value="UniProtKB-SubCell"/>
</dbReference>
<dbReference type="InterPro" id="IPR011701">
    <property type="entry name" value="MFS"/>
</dbReference>
<feature type="transmembrane region" description="Helical" evidence="8">
    <location>
        <begin position="269"/>
        <end position="292"/>
    </location>
</feature>
<feature type="transmembrane region" description="Helical" evidence="8">
    <location>
        <begin position="451"/>
        <end position="470"/>
    </location>
</feature>
<dbReference type="SUPFAM" id="SSF103473">
    <property type="entry name" value="MFS general substrate transporter"/>
    <property type="match status" value="1"/>
</dbReference>
<dbReference type="PROSITE" id="PS50850">
    <property type="entry name" value="MFS"/>
    <property type="match status" value="1"/>
</dbReference>
<comment type="caution">
    <text evidence="10">The sequence shown here is derived from an EMBL/GenBank/DDBJ whole genome shotgun (WGS) entry which is preliminary data.</text>
</comment>
<evidence type="ECO:0000256" key="3">
    <source>
        <dbReference type="ARBA" id="ARBA00022692"/>
    </source>
</evidence>
<organism evidence="10 11">
    <name type="scientific">Streptomyces inusitatus</name>
    <dbReference type="NCBI Taxonomy" id="68221"/>
    <lineage>
        <taxon>Bacteria</taxon>
        <taxon>Bacillati</taxon>
        <taxon>Actinomycetota</taxon>
        <taxon>Actinomycetes</taxon>
        <taxon>Kitasatosporales</taxon>
        <taxon>Streptomycetaceae</taxon>
        <taxon>Streptomyces</taxon>
    </lineage>
</organism>
<dbReference type="PRINTS" id="PR01036">
    <property type="entry name" value="TCRTETB"/>
</dbReference>
<evidence type="ECO:0000256" key="5">
    <source>
        <dbReference type="ARBA" id="ARBA00023136"/>
    </source>
</evidence>
<feature type="domain" description="Major facilitator superfamily (MFS) profile" evidence="9">
    <location>
        <begin position="15"/>
        <end position="479"/>
    </location>
</feature>
<dbReference type="GO" id="GO:0022857">
    <property type="term" value="F:transmembrane transporter activity"/>
    <property type="evidence" value="ECO:0007669"/>
    <property type="project" value="InterPro"/>
</dbReference>
<feature type="transmembrane region" description="Helical" evidence="8">
    <location>
        <begin position="333"/>
        <end position="354"/>
    </location>
</feature>